<dbReference type="Pfam" id="PF04977">
    <property type="entry name" value="DivIC"/>
    <property type="match status" value="1"/>
</dbReference>
<evidence type="ECO:0000313" key="2">
    <source>
        <dbReference type="EMBL" id="MPN00153.1"/>
    </source>
</evidence>
<dbReference type="AlphaFoldDB" id="A0A645EHS7"/>
<reference evidence="2" key="1">
    <citation type="submission" date="2019-08" db="EMBL/GenBank/DDBJ databases">
        <authorList>
            <person name="Kucharzyk K."/>
            <person name="Murdoch R.W."/>
            <person name="Higgins S."/>
            <person name="Loffler F."/>
        </authorList>
    </citation>
    <scope>NUCLEOTIDE SEQUENCE</scope>
</reference>
<name>A0A645EHS7_9ZZZZ</name>
<feature type="transmembrane region" description="Helical" evidence="1">
    <location>
        <begin position="158"/>
        <end position="178"/>
    </location>
</feature>
<organism evidence="2">
    <name type="scientific">bioreactor metagenome</name>
    <dbReference type="NCBI Taxonomy" id="1076179"/>
    <lineage>
        <taxon>unclassified sequences</taxon>
        <taxon>metagenomes</taxon>
        <taxon>ecological metagenomes</taxon>
    </lineage>
</organism>
<dbReference type="InterPro" id="IPR019074">
    <property type="entry name" value="YabQ"/>
</dbReference>
<protein>
    <recommendedName>
        <fullName evidence="3">Cell division protein FtsL</fullName>
    </recommendedName>
</protein>
<sequence length="243" mass="28419">MQDLFYWLVVAYTTFSFSLRSCDGRLRWFVFCGELLGWVLFRMTLGGLFVAFGSGILMLVIRLIKALMSFLLRLLKLMIKIITAPFLLLYRVFGVRIKTAAINRVNHVKKVCRNRKFRLKKRLRLLYNRYIPHLGGEPHQGKQGVVNVSKRKKRKANWLVRFFMLCFVGYVAASLIGMQVEVTAKRRQLLALQQSVEQQKRINDETQRLLSGENDEDYIERVARDKLGYAYPDEKIFIDRSGN</sequence>
<keyword evidence="1" id="KW-0812">Transmembrane</keyword>
<gene>
    <name evidence="2" type="ORF">SDC9_147347</name>
</gene>
<accession>A0A645EHS7</accession>
<keyword evidence="1" id="KW-0472">Membrane</keyword>
<evidence type="ECO:0008006" key="3">
    <source>
        <dbReference type="Google" id="ProtNLM"/>
    </source>
</evidence>
<dbReference type="InterPro" id="IPR007060">
    <property type="entry name" value="FtsL/DivIC"/>
</dbReference>
<evidence type="ECO:0000256" key="1">
    <source>
        <dbReference type="SAM" id="Phobius"/>
    </source>
</evidence>
<dbReference type="Pfam" id="PF09578">
    <property type="entry name" value="Spore_YabQ"/>
    <property type="match status" value="1"/>
</dbReference>
<feature type="transmembrane region" description="Helical" evidence="1">
    <location>
        <begin position="35"/>
        <end position="64"/>
    </location>
</feature>
<feature type="transmembrane region" description="Helical" evidence="1">
    <location>
        <begin position="6"/>
        <end position="23"/>
    </location>
</feature>
<proteinExistence type="predicted"/>
<dbReference type="EMBL" id="VSSQ01046194">
    <property type="protein sequence ID" value="MPN00153.1"/>
    <property type="molecule type" value="Genomic_DNA"/>
</dbReference>
<comment type="caution">
    <text evidence="2">The sequence shown here is derived from an EMBL/GenBank/DDBJ whole genome shotgun (WGS) entry which is preliminary data.</text>
</comment>
<feature type="transmembrane region" description="Helical" evidence="1">
    <location>
        <begin position="70"/>
        <end position="90"/>
    </location>
</feature>
<keyword evidence="1" id="KW-1133">Transmembrane helix</keyword>